<evidence type="ECO:0000313" key="3">
    <source>
        <dbReference type="EMBL" id="KAG6759911.1"/>
    </source>
</evidence>
<name>A0A8X7YZK7_POPTO</name>
<proteinExistence type="predicted"/>
<sequence length="461" mass="52082">MGGCVSTNNERIRTTRKHMRKSSKSSGKSSTCIADTPIQRLSDAGISDFALREFVRLDFEKGAATTRKRSEVSNKTFHLTQLQWNHSQIDANGICQEEVWFDSLSIMDSDSDDDFISVHGDCFPPVGNATGHKQNTQMLQYGAASCFVDAGCKYEGFYESYLKMDGGGPKGDEVSSKIKKALDDPCGNFKGLKEGMHDLAEKTQECRRKSKVIMLSLKRKSCDGEETTEFSERLLYRPRAGFLIPCSKGEKPTAGCWSEISPSVFKLRGETFFRHDLPSYPVSMFNCDSDGEGMSLVVYFKLSENFSKQISPCFQDSIKRLVEDDMEKVKGFAKECTVPFRERLKILVGLVNPEELQLSSAERKLIQSYNDKPVLSRPQHEFFKGPNYFEIDLDIHRFSYISRKGLEAFRDRLKHGIANVGLTIQAQKQEELPEQVLCCVRLNKIDLVNHGQIPTVVTRDD</sequence>
<evidence type="ECO:0000256" key="1">
    <source>
        <dbReference type="SAM" id="MobiDB-lite"/>
    </source>
</evidence>
<dbReference type="PANTHER" id="PTHR31558:SF40">
    <property type="entry name" value="EXPRESSED PROTEIN"/>
    <property type="match status" value="1"/>
</dbReference>
<dbReference type="Proteomes" id="UP000886885">
    <property type="component" value="Chromosome 10A"/>
</dbReference>
<evidence type="ECO:0000313" key="4">
    <source>
        <dbReference type="Proteomes" id="UP000886885"/>
    </source>
</evidence>
<gene>
    <name evidence="3" type="ORF">POTOM_036407</name>
</gene>
<protein>
    <recommendedName>
        <fullName evidence="2">Protein ENHANCED DISEASE RESISTANCE 2 C-terminal domain-containing protein</fullName>
    </recommendedName>
</protein>
<keyword evidence="4" id="KW-1185">Reference proteome</keyword>
<feature type="domain" description="Protein ENHANCED DISEASE RESISTANCE 2 C-terminal" evidence="2">
    <location>
        <begin position="283"/>
        <end position="446"/>
    </location>
</feature>
<accession>A0A8X7YZK7</accession>
<dbReference type="InterPro" id="IPR009769">
    <property type="entry name" value="EDR2_C"/>
</dbReference>
<dbReference type="OrthoDB" id="9970435at2759"/>
<evidence type="ECO:0000259" key="2">
    <source>
        <dbReference type="Pfam" id="PF07059"/>
    </source>
</evidence>
<dbReference type="AlphaFoldDB" id="A0A8X7YZK7"/>
<organism evidence="3 4">
    <name type="scientific">Populus tomentosa</name>
    <name type="common">Chinese white poplar</name>
    <dbReference type="NCBI Taxonomy" id="118781"/>
    <lineage>
        <taxon>Eukaryota</taxon>
        <taxon>Viridiplantae</taxon>
        <taxon>Streptophyta</taxon>
        <taxon>Embryophyta</taxon>
        <taxon>Tracheophyta</taxon>
        <taxon>Spermatophyta</taxon>
        <taxon>Magnoliopsida</taxon>
        <taxon>eudicotyledons</taxon>
        <taxon>Gunneridae</taxon>
        <taxon>Pentapetalae</taxon>
        <taxon>rosids</taxon>
        <taxon>fabids</taxon>
        <taxon>Malpighiales</taxon>
        <taxon>Salicaceae</taxon>
        <taxon>Saliceae</taxon>
        <taxon>Populus</taxon>
    </lineage>
</organism>
<feature type="compositionally biased region" description="Basic residues" evidence="1">
    <location>
        <begin position="14"/>
        <end position="23"/>
    </location>
</feature>
<dbReference type="PANTHER" id="PTHR31558">
    <property type="entry name" value="CW14 PROTEIN"/>
    <property type="match status" value="1"/>
</dbReference>
<dbReference type="Pfam" id="PF07059">
    <property type="entry name" value="EDR2_C"/>
    <property type="match status" value="1"/>
</dbReference>
<reference evidence="3" key="1">
    <citation type="journal article" date="2020" name="bioRxiv">
        <title>Hybrid origin of Populus tomentosa Carr. identified through genome sequencing and phylogenomic analysis.</title>
        <authorList>
            <person name="An X."/>
            <person name="Gao K."/>
            <person name="Chen Z."/>
            <person name="Li J."/>
            <person name="Yang X."/>
            <person name="Yang X."/>
            <person name="Zhou J."/>
            <person name="Guo T."/>
            <person name="Zhao T."/>
            <person name="Huang S."/>
            <person name="Miao D."/>
            <person name="Khan W.U."/>
            <person name="Rao P."/>
            <person name="Ye M."/>
            <person name="Lei B."/>
            <person name="Liao W."/>
            <person name="Wang J."/>
            <person name="Ji L."/>
            <person name="Li Y."/>
            <person name="Guo B."/>
            <person name="Mustafa N.S."/>
            <person name="Li S."/>
            <person name="Yun Q."/>
            <person name="Keller S.R."/>
            <person name="Mao J."/>
            <person name="Zhang R."/>
            <person name="Strauss S.H."/>
        </authorList>
    </citation>
    <scope>NUCLEOTIDE SEQUENCE</scope>
    <source>
        <strain evidence="3">GM15</strain>
        <tissue evidence="3">Leaf</tissue>
    </source>
</reference>
<feature type="region of interest" description="Disordered" evidence="1">
    <location>
        <begin position="1"/>
        <end position="32"/>
    </location>
</feature>
<comment type="caution">
    <text evidence="3">The sequence shown here is derived from an EMBL/GenBank/DDBJ whole genome shotgun (WGS) entry which is preliminary data.</text>
</comment>
<dbReference type="EMBL" id="JAAWWB010000019">
    <property type="protein sequence ID" value="KAG6759911.1"/>
    <property type="molecule type" value="Genomic_DNA"/>
</dbReference>